<evidence type="ECO:0000256" key="4">
    <source>
        <dbReference type="ARBA" id="ARBA00023242"/>
    </source>
</evidence>
<evidence type="ECO:0000256" key="5">
    <source>
        <dbReference type="SAM" id="MobiDB-lite"/>
    </source>
</evidence>
<feature type="compositionally biased region" description="Basic and acidic residues" evidence="5">
    <location>
        <begin position="222"/>
        <end position="234"/>
    </location>
</feature>
<dbReference type="InterPro" id="IPR010301">
    <property type="entry name" value="RRP1"/>
</dbReference>
<dbReference type="PANTHER" id="PTHR13026:SF0">
    <property type="entry name" value="RIBOSOMAL RNA PROCESSING 1B"/>
    <property type="match status" value="1"/>
</dbReference>
<sequence>MAVHDVEASQTPFIKNLASSDRRLRTQSLAALHAYLSSRTRLTDLDATRLWTGLFWALWMTDRVRPQAKLADELADLVFAFTRPEHPSQIPQDAAPTSPDKSAPQAQLQTSSPLDASSLQDLSTTWLRAGWSVLSTNWSRIDALRLDKFLLLARRLLAAHLRLASHPPLLHVLRTHVLDVADETGVALGLRLHVLDIWVDELERIGALKPAAPDMAEGADQQDARKDGEAESRLARAVGDAVDEVASSRVKSVRARAEESSRDERLPWVGVTTVMDDGAQDWDGFDD</sequence>
<dbReference type="AlphaFoldDB" id="A0A2C5YBQ5"/>
<evidence type="ECO:0000256" key="2">
    <source>
        <dbReference type="ARBA" id="ARBA00006374"/>
    </source>
</evidence>
<comment type="subcellular location">
    <subcellularLocation>
        <location evidence="1">Nucleus</location>
    </subcellularLocation>
</comment>
<evidence type="ECO:0000256" key="1">
    <source>
        <dbReference type="ARBA" id="ARBA00004123"/>
    </source>
</evidence>
<protein>
    <recommendedName>
        <fullName evidence="8">Nucleolar protein NOP52 variant</fullName>
    </recommendedName>
</protein>
<dbReference type="STRING" id="1399860.A0A2C5YBQ5"/>
<feature type="compositionally biased region" description="Polar residues" evidence="5">
    <location>
        <begin position="104"/>
        <end position="116"/>
    </location>
</feature>
<dbReference type="Pfam" id="PF05997">
    <property type="entry name" value="Nop52"/>
    <property type="match status" value="1"/>
</dbReference>
<comment type="caution">
    <text evidence="6">The sequence shown here is derived from an EMBL/GenBank/DDBJ whole genome shotgun (WGS) entry which is preliminary data.</text>
</comment>
<evidence type="ECO:0008006" key="8">
    <source>
        <dbReference type="Google" id="ProtNLM"/>
    </source>
</evidence>
<keyword evidence="4" id="KW-0539">Nucleus</keyword>
<dbReference type="GO" id="GO:0030688">
    <property type="term" value="C:preribosome, small subunit precursor"/>
    <property type="evidence" value="ECO:0007669"/>
    <property type="project" value="InterPro"/>
</dbReference>
<dbReference type="Proteomes" id="UP000226192">
    <property type="component" value="Unassembled WGS sequence"/>
</dbReference>
<name>A0A2C5YBQ5_9HYPO</name>
<dbReference type="PANTHER" id="PTHR13026">
    <property type="entry name" value="NNP-1 PROTEIN NOVEL NUCLEAR PROTEIN 1 NOP52"/>
    <property type="match status" value="1"/>
</dbReference>
<dbReference type="GO" id="GO:0006364">
    <property type="term" value="P:rRNA processing"/>
    <property type="evidence" value="ECO:0007669"/>
    <property type="project" value="UniProtKB-KW"/>
</dbReference>
<comment type="similarity">
    <text evidence="2">Belongs to the RRP1 family.</text>
</comment>
<accession>A0A2C5YBQ5</accession>
<dbReference type="GO" id="GO:0005634">
    <property type="term" value="C:nucleus"/>
    <property type="evidence" value="ECO:0007669"/>
    <property type="project" value="UniProtKB-SubCell"/>
</dbReference>
<feature type="region of interest" description="Disordered" evidence="5">
    <location>
        <begin position="213"/>
        <end position="238"/>
    </location>
</feature>
<gene>
    <name evidence="6" type="ORF">CDD81_3451</name>
</gene>
<keyword evidence="7" id="KW-1185">Reference proteome</keyword>
<evidence type="ECO:0000313" key="6">
    <source>
        <dbReference type="EMBL" id="PHH65053.1"/>
    </source>
</evidence>
<evidence type="ECO:0000313" key="7">
    <source>
        <dbReference type="Proteomes" id="UP000226192"/>
    </source>
</evidence>
<dbReference type="EMBL" id="NJET01000022">
    <property type="protein sequence ID" value="PHH65053.1"/>
    <property type="molecule type" value="Genomic_DNA"/>
</dbReference>
<feature type="region of interest" description="Disordered" evidence="5">
    <location>
        <begin position="86"/>
        <end position="116"/>
    </location>
</feature>
<reference evidence="6 7" key="1">
    <citation type="submission" date="2017-06" db="EMBL/GenBank/DDBJ databases">
        <title>Ant-infecting Ophiocordyceps genomes reveal a high diversity of potential behavioral manipulation genes and a possible major role for enterotoxins.</title>
        <authorList>
            <person name="De Bekker C."/>
            <person name="Evans H.C."/>
            <person name="Brachmann A."/>
            <person name="Hughes D.P."/>
        </authorList>
    </citation>
    <scope>NUCLEOTIDE SEQUENCE [LARGE SCALE GENOMIC DNA]</scope>
    <source>
        <strain evidence="6 7">Map64</strain>
    </source>
</reference>
<keyword evidence="3" id="KW-0698">rRNA processing</keyword>
<dbReference type="OrthoDB" id="2019504at2759"/>
<proteinExistence type="inferred from homology"/>
<organism evidence="6 7">
    <name type="scientific">Ophiocordyceps australis</name>
    <dbReference type="NCBI Taxonomy" id="1399860"/>
    <lineage>
        <taxon>Eukaryota</taxon>
        <taxon>Fungi</taxon>
        <taxon>Dikarya</taxon>
        <taxon>Ascomycota</taxon>
        <taxon>Pezizomycotina</taxon>
        <taxon>Sordariomycetes</taxon>
        <taxon>Hypocreomycetidae</taxon>
        <taxon>Hypocreales</taxon>
        <taxon>Ophiocordycipitaceae</taxon>
        <taxon>Ophiocordyceps</taxon>
    </lineage>
</organism>
<evidence type="ECO:0000256" key="3">
    <source>
        <dbReference type="ARBA" id="ARBA00022552"/>
    </source>
</evidence>